<sequence length="237" mass="26827">MIQFAGVILARMDSSRFPRKALTPVSGVPLIERCLKGVERTNSFVPILATTARPVDDPLADFAEKKGVLCYRGDLGNVYQRVCGCLREHKIDTFARINGDSPFVQPDLLNDGLNLLNQKNCDFVTNLVPRRFPYGVSVEIFRSEFFLNSEKSILTSEHREHISSYFYQNLDDFSYASIVGEADLSTVRLTIDTPEDLNVVEQLLKKEPRLFDCPLQHVVDLYQSTLLDSEKTRGGFK</sequence>
<dbReference type="PANTHER" id="PTHR42866:SF1">
    <property type="entry name" value="SPORE COAT POLYSACCHARIDE BIOSYNTHESIS PROTEIN SPSF"/>
    <property type="match status" value="1"/>
</dbReference>
<name>A0A1M6MAF0_MALRU</name>
<dbReference type="AlphaFoldDB" id="A0A1M6MAF0"/>
<gene>
    <name evidence="1" type="ORF">SAMN02745165_03214</name>
</gene>
<dbReference type="InterPro" id="IPR029044">
    <property type="entry name" value="Nucleotide-diphossugar_trans"/>
</dbReference>
<evidence type="ECO:0000313" key="1">
    <source>
        <dbReference type="EMBL" id="SHJ80384.1"/>
    </source>
</evidence>
<dbReference type="PANTHER" id="PTHR42866">
    <property type="entry name" value="3-DEOXY-MANNO-OCTULOSONATE CYTIDYLYLTRANSFERASE"/>
    <property type="match status" value="1"/>
</dbReference>
<evidence type="ECO:0000313" key="2">
    <source>
        <dbReference type="Proteomes" id="UP000184171"/>
    </source>
</evidence>
<protein>
    <submittedName>
        <fullName evidence="1">Spore coat polysaccharide biosynthesis protein SpsF</fullName>
    </submittedName>
</protein>
<dbReference type="Gene3D" id="3.90.550.10">
    <property type="entry name" value="Spore Coat Polysaccharide Biosynthesis Protein SpsA, Chain A"/>
    <property type="match status" value="1"/>
</dbReference>
<organism evidence="1 2">
    <name type="scientific">Malonomonas rubra DSM 5091</name>
    <dbReference type="NCBI Taxonomy" id="1122189"/>
    <lineage>
        <taxon>Bacteria</taxon>
        <taxon>Pseudomonadati</taxon>
        <taxon>Thermodesulfobacteriota</taxon>
        <taxon>Desulfuromonadia</taxon>
        <taxon>Desulfuromonadales</taxon>
        <taxon>Geopsychrobacteraceae</taxon>
        <taxon>Malonomonas</taxon>
    </lineage>
</organism>
<proteinExistence type="predicted"/>
<dbReference type="Pfam" id="PF02348">
    <property type="entry name" value="CTP_transf_3"/>
    <property type="match status" value="1"/>
</dbReference>
<dbReference type="RefSeq" id="WP_072909752.1">
    <property type="nucleotide sequence ID" value="NZ_FQZT01000017.1"/>
</dbReference>
<dbReference type="OrthoDB" id="9801052at2"/>
<dbReference type="InterPro" id="IPR003329">
    <property type="entry name" value="Cytidylyl_trans"/>
</dbReference>
<dbReference type="EMBL" id="FQZT01000017">
    <property type="protein sequence ID" value="SHJ80384.1"/>
    <property type="molecule type" value="Genomic_DNA"/>
</dbReference>
<keyword evidence="2" id="KW-1185">Reference proteome</keyword>
<reference evidence="1 2" key="1">
    <citation type="submission" date="2016-11" db="EMBL/GenBank/DDBJ databases">
        <authorList>
            <person name="Jaros S."/>
            <person name="Januszkiewicz K."/>
            <person name="Wedrychowicz H."/>
        </authorList>
    </citation>
    <scope>NUCLEOTIDE SEQUENCE [LARGE SCALE GENOMIC DNA]</scope>
    <source>
        <strain evidence="1 2">DSM 5091</strain>
    </source>
</reference>
<dbReference type="STRING" id="1122189.SAMN02745165_03214"/>
<dbReference type="Proteomes" id="UP000184171">
    <property type="component" value="Unassembled WGS sequence"/>
</dbReference>
<dbReference type="GO" id="GO:0005829">
    <property type="term" value="C:cytosol"/>
    <property type="evidence" value="ECO:0007669"/>
    <property type="project" value="TreeGrafter"/>
</dbReference>
<accession>A0A1M6MAF0</accession>
<dbReference type="SUPFAM" id="SSF53448">
    <property type="entry name" value="Nucleotide-diphospho-sugar transferases"/>
    <property type="match status" value="1"/>
</dbReference>